<dbReference type="EMBL" id="SZPU01000157">
    <property type="protein sequence ID" value="TKI52881.1"/>
    <property type="molecule type" value="Genomic_DNA"/>
</dbReference>
<evidence type="ECO:0000313" key="1">
    <source>
        <dbReference type="EMBL" id="TKI52881.1"/>
    </source>
</evidence>
<dbReference type="RefSeq" id="WP_107897923.1">
    <property type="nucleotide sequence ID" value="NZ_PYWM01000084.1"/>
</dbReference>
<proteinExistence type="predicted"/>
<dbReference type="AlphaFoldDB" id="A0A4U2Y1G3"/>
<protein>
    <submittedName>
        <fullName evidence="1">Uncharacterized protein</fullName>
    </submittedName>
</protein>
<accession>A0A4U2Y1G3</accession>
<gene>
    <name evidence="1" type="ORF">FC756_26790</name>
</gene>
<organism evidence="1 2">
    <name type="scientific">Lysinibacillus mangiferihumi</name>
    <dbReference type="NCBI Taxonomy" id="1130819"/>
    <lineage>
        <taxon>Bacteria</taxon>
        <taxon>Bacillati</taxon>
        <taxon>Bacillota</taxon>
        <taxon>Bacilli</taxon>
        <taxon>Bacillales</taxon>
        <taxon>Bacillaceae</taxon>
        <taxon>Lysinibacillus</taxon>
    </lineage>
</organism>
<keyword evidence="2" id="KW-1185">Reference proteome</keyword>
<reference evidence="1 2" key="1">
    <citation type="submission" date="2019-04" db="EMBL/GenBank/DDBJ databases">
        <title>Lysinibacillus genome sequencing.</title>
        <authorList>
            <person name="Dunlap C."/>
        </authorList>
    </citation>
    <scope>NUCLEOTIDE SEQUENCE [LARGE SCALE GENOMIC DNA]</scope>
    <source>
        <strain evidence="1 2">CCTCC AB 2010389</strain>
    </source>
</reference>
<sequence>MLIDIEQLRILFQELKRILEKENDNETLYIINQLKLGLLLIDECLNGTYENEDLKQLFSKLEEIFLKINQPRVGLSDYFIWRDSYEERLKVNNVLDKIKKNLTLIFRKY</sequence>
<name>A0A4U2Y1G3_9BACI</name>
<comment type="caution">
    <text evidence="1">The sequence shown here is derived from an EMBL/GenBank/DDBJ whole genome shotgun (WGS) entry which is preliminary data.</text>
</comment>
<dbReference type="Proteomes" id="UP000308744">
    <property type="component" value="Unassembled WGS sequence"/>
</dbReference>
<evidence type="ECO:0000313" key="2">
    <source>
        <dbReference type="Proteomes" id="UP000308744"/>
    </source>
</evidence>